<dbReference type="AlphaFoldDB" id="A0A1S3H4P5"/>
<accession>A0A1S3H4P5</accession>
<keyword evidence="2" id="KW-1185">Reference proteome</keyword>
<name>A0A1S3H4P5_LINAN</name>
<evidence type="ECO:0000313" key="4">
    <source>
        <dbReference type="RefSeq" id="XP_013380979.1"/>
    </source>
</evidence>
<evidence type="ECO:0000313" key="2">
    <source>
        <dbReference type="Proteomes" id="UP000085678"/>
    </source>
</evidence>
<evidence type="ECO:0000256" key="1">
    <source>
        <dbReference type="SAM" id="MobiDB-lite"/>
    </source>
</evidence>
<organism evidence="2 3">
    <name type="scientific">Lingula anatina</name>
    <name type="common">Brachiopod</name>
    <name type="synonym">Lingula unguis</name>
    <dbReference type="NCBI Taxonomy" id="7574"/>
    <lineage>
        <taxon>Eukaryota</taxon>
        <taxon>Metazoa</taxon>
        <taxon>Spiralia</taxon>
        <taxon>Lophotrochozoa</taxon>
        <taxon>Brachiopoda</taxon>
        <taxon>Linguliformea</taxon>
        <taxon>Lingulata</taxon>
        <taxon>Lingulida</taxon>
        <taxon>Linguloidea</taxon>
        <taxon>Lingulidae</taxon>
        <taxon>Lingula</taxon>
    </lineage>
</organism>
<dbReference type="KEGG" id="lak:106152053"/>
<evidence type="ECO:0000313" key="3">
    <source>
        <dbReference type="RefSeq" id="XP_013380978.1"/>
    </source>
</evidence>
<proteinExistence type="predicted"/>
<dbReference type="Gene3D" id="2.20.70.10">
    <property type="match status" value="1"/>
</dbReference>
<feature type="compositionally biased region" description="Basic residues" evidence="1">
    <location>
        <begin position="1"/>
        <end position="12"/>
    </location>
</feature>
<feature type="compositionally biased region" description="Polar residues" evidence="1">
    <location>
        <begin position="25"/>
        <end position="36"/>
    </location>
</feature>
<reference evidence="3 4" key="1">
    <citation type="submission" date="2025-04" db="UniProtKB">
        <authorList>
            <consortium name="RefSeq"/>
        </authorList>
    </citation>
    <scope>IDENTIFICATION</scope>
    <source>
        <tissue evidence="3 4">Gonads</tissue>
    </source>
</reference>
<gene>
    <name evidence="3 4" type="primary">LOC106152053</name>
</gene>
<feature type="region of interest" description="Disordered" evidence="1">
    <location>
        <begin position="1"/>
        <end position="69"/>
    </location>
</feature>
<sequence length="221" mass="24898">MSGASRQHHHQRSVTSQRDQGDPRASTSQRNNQNNEQQHIQLQSQTQSRHSFTDQEEGGHHARAESIEARSHYGSSIYLRRDSTDSPLLFEMRGVLSSPPKSDITNARLVEEEARSHAPRAEMEEKVCKCTQPGSSCFLPTMHYNGVKCEHRTCAAREQHTIVLPPAFKGTNMEGLFARQNTTDGTSTNFFDSSAVDPSSGKTYYYNSRTGDRTWTIQHNT</sequence>
<dbReference type="GeneID" id="106152053"/>
<dbReference type="RefSeq" id="XP_013380979.1">
    <property type="nucleotide sequence ID" value="XM_013525525.1"/>
</dbReference>
<feature type="compositionally biased region" description="Basic and acidic residues" evidence="1">
    <location>
        <begin position="51"/>
        <end position="69"/>
    </location>
</feature>
<dbReference type="RefSeq" id="XP_013380978.1">
    <property type="nucleotide sequence ID" value="XM_013525524.1"/>
</dbReference>
<feature type="compositionally biased region" description="Low complexity" evidence="1">
    <location>
        <begin position="37"/>
        <end position="47"/>
    </location>
</feature>
<protein>
    <submittedName>
        <fullName evidence="3 4">Uncharacterized protein LOC106152053</fullName>
    </submittedName>
</protein>
<dbReference type="Proteomes" id="UP000085678">
    <property type="component" value="Unplaced"/>
</dbReference>